<dbReference type="AlphaFoldDB" id="A8ZRG7"/>
<gene>
    <name evidence="1" type="ORF">Dgeo_3035</name>
</gene>
<name>A8ZRG7_DEIGD</name>
<dbReference type="Proteomes" id="UP000002431">
    <property type="component" value="Plasmid pDGEO02"/>
</dbReference>
<sequence length="476" mass="52146">MSLYHTHAWVSVTSAASGIPSSAGPLDLLSLTDSASLGGAQSLTFTIAGRARNGQPWRELISVGDLVSVGAQRHEEGQSVSVTLAEDAVVQDVQVGEQMAQGQYTLTTSVTAEGLQGMLQADAVAWWMYYGTEIGALRARGELLPDDTSGDLAKVLANYLNKVALHRANWNRDGVGLKERLGYHLKALKPNVPILKNLSLAEGSHWEIMAQHAELNLHEFFVAQRRRGDTFKGGFVHHPTHTARPLVSTDAPGEGDGSHPYIILRPKPFPYADRNGQPVMAEWNALPLHDLTGSRATTGQHAFGRSLGGVRNFFMIYPGYDAMNDMLAFTTGLAVLNRASIERYGYRPVKFGTNLVLNVGSEDTMLDLARDLTWRMAAQMNRTDEMAQGSITVPLAPEIQPGDRVRFRLVHTDSTDGGVFQGYVTGRTHSYQKGQGGTTALQLERVLPDSVYRDPAWFVQGLARVDLDWQNPRHGY</sequence>
<evidence type="ECO:0000313" key="2">
    <source>
        <dbReference type="Proteomes" id="UP000002431"/>
    </source>
</evidence>
<dbReference type="HOGENOM" id="CLU_573331_0_0_0"/>
<geneLocation type="plasmid" evidence="1 2">
    <name>pDGEO02</name>
</geneLocation>
<organism evidence="1 2">
    <name type="scientific">Deinococcus geothermalis (strain DSM 11300 / CIP 105573 / AG-3a)</name>
    <dbReference type="NCBI Taxonomy" id="319795"/>
    <lineage>
        <taxon>Bacteria</taxon>
        <taxon>Thermotogati</taxon>
        <taxon>Deinococcota</taxon>
        <taxon>Deinococci</taxon>
        <taxon>Deinococcales</taxon>
        <taxon>Deinococcaceae</taxon>
        <taxon>Deinococcus</taxon>
    </lineage>
</organism>
<evidence type="ECO:0000313" key="1">
    <source>
        <dbReference type="EMBL" id="ABW35076.1"/>
    </source>
</evidence>
<proteinExistence type="predicted"/>
<dbReference type="EMBL" id="CP000856">
    <property type="protein sequence ID" value="ABW35076.1"/>
    <property type="molecule type" value="Genomic_DNA"/>
</dbReference>
<reference evidence="1" key="1">
    <citation type="submission" date="2007-10" db="EMBL/GenBank/DDBJ databases">
        <title>Complete sequence of Plasmid2 pDGEO02 of Deinococcus geothermalis DSM 11300.</title>
        <authorList>
            <consortium name="US DOE Joint Genome Institute"/>
            <person name="Copeland A."/>
            <person name="Lucas S."/>
            <person name="Lapidus A."/>
            <person name="Barry K."/>
            <person name="Detter J.C."/>
            <person name="Glavina del Rio T."/>
            <person name="Hammon N."/>
            <person name="Israni S."/>
            <person name="Dalin E."/>
            <person name="Tice H."/>
            <person name="Pitluck S."/>
            <person name="Brettin T."/>
            <person name="Bruce D."/>
            <person name="Han C."/>
            <person name="Tapia R."/>
            <person name="Saunders E."/>
            <person name="Gilna P."/>
            <person name="Schmutz J."/>
            <person name="Larimer F."/>
            <person name="Land M."/>
            <person name="Hauser L."/>
            <person name="Kyrpides N."/>
            <person name="Kim E."/>
            <person name="Daly M.J."/>
            <person name="Fredrickson J.K."/>
            <person name="Makarova K.S."/>
            <person name="Gaidamakova E.K."/>
            <person name="Zhai M."/>
            <person name="Richardson P."/>
        </authorList>
    </citation>
    <scope>NUCLEOTIDE SEQUENCE [LARGE SCALE GENOMIC DNA]</scope>
    <source>
        <strain evidence="1">DSM 11300</strain>
        <plasmid evidence="1">pDGEO02</plasmid>
    </source>
</reference>
<keyword evidence="2" id="KW-1185">Reference proteome</keyword>
<dbReference type="RefSeq" id="WP_012173311.1">
    <property type="nucleotide sequence ID" value="NC_009939.1"/>
</dbReference>
<accession>A8ZRG7</accession>
<dbReference type="KEGG" id="dge:Dgeo_3035"/>
<keyword evidence="1" id="KW-0614">Plasmid</keyword>
<protein>
    <submittedName>
        <fullName evidence="1">Phage late control protein D</fullName>
    </submittedName>
</protein>